<sequence length="281" mass="29825">MAHTTPRTWLITGCSTGFGKILAQAALDRGDNVVATARRPETLADLKPAADGKLEIARLDVTQPGEAAAAAALAEQRFGRLDILVNNAGYGFVGAVEEGEPEEYRPMFETNVFGLIETTRAALPALRRSRGGRIINLSSIAGIAGRAGFGYYNASKFAVEGLSEALAQEVAPFGIRVIIVEPGPFRTEFLGRSINAASNEMPAYAETSGVTRRYAAENDGLQGGDPHKAIAVILKATDSDTPPLHLVLGDEAYPRVRAKLKAFEADLAAWEPLGGAATRFD</sequence>
<evidence type="ECO:0000313" key="5">
    <source>
        <dbReference type="Proteomes" id="UP001595704"/>
    </source>
</evidence>
<gene>
    <name evidence="4" type="ORF">ACFONL_16605</name>
</gene>
<reference evidence="5" key="1">
    <citation type="journal article" date="2019" name="Int. J. Syst. Evol. Microbiol.">
        <title>The Global Catalogue of Microorganisms (GCM) 10K type strain sequencing project: providing services to taxonomists for standard genome sequencing and annotation.</title>
        <authorList>
            <consortium name="The Broad Institute Genomics Platform"/>
            <consortium name="The Broad Institute Genome Sequencing Center for Infectious Disease"/>
            <person name="Wu L."/>
            <person name="Ma J."/>
        </authorList>
    </citation>
    <scope>NUCLEOTIDE SEQUENCE [LARGE SCALE GENOMIC DNA]</scope>
    <source>
        <strain evidence="5">KCTC 42282</strain>
    </source>
</reference>
<dbReference type="InterPro" id="IPR020904">
    <property type="entry name" value="Sc_DH/Rdtase_CS"/>
</dbReference>
<dbReference type="NCBIfam" id="NF004824">
    <property type="entry name" value="PRK06180.1"/>
    <property type="match status" value="1"/>
</dbReference>
<dbReference type="Proteomes" id="UP001595704">
    <property type="component" value="Unassembled WGS sequence"/>
</dbReference>
<dbReference type="PROSITE" id="PS00061">
    <property type="entry name" value="ADH_SHORT"/>
    <property type="match status" value="1"/>
</dbReference>
<dbReference type="InterPro" id="IPR036291">
    <property type="entry name" value="NAD(P)-bd_dom_sf"/>
</dbReference>
<keyword evidence="2" id="KW-0560">Oxidoreductase</keyword>
<protein>
    <submittedName>
        <fullName evidence="4">Oxidoreductase</fullName>
    </submittedName>
</protein>
<evidence type="ECO:0000256" key="1">
    <source>
        <dbReference type="ARBA" id="ARBA00006484"/>
    </source>
</evidence>
<proteinExistence type="inferred from homology"/>
<evidence type="ECO:0000256" key="3">
    <source>
        <dbReference type="RuleBase" id="RU000363"/>
    </source>
</evidence>
<dbReference type="PRINTS" id="PR00081">
    <property type="entry name" value="GDHRDH"/>
</dbReference>
<dbReference type="Pfam" id="PF00106">
    <property type="entry name" value="adh_short"/>
    <property type="match status" value="1"/>
</dbReference>
<evidence type="ECO:0000313" key="4">
    <source>
        <dbReference type="EMBL" id="MFC3638962.1"/>
    </source>
</evidence>
<dbReference type="Gene3D" id="3.40.50.720">
    <property type="entry name" value="NAD(P)-binding Rossmann-like Domain"/>
    <property type="match status" value="1"/>
</dbReference>
<organism evidence="4 5">
    <name type="scientific">Camelimonas fluminis</name>
    <dbReference type="NCBI Taxonomy" id="1576911"/>
    <lineage>
        <taxon>Bacteria</taxon>
        <taxon>Pseudomonadati</taxon>
        <taxon>Pseudomonadota</taxon>
        <taxon>Alphaproteobacteria</taxon>
        <taxon>Hyphomicrobiales</taxon>
        <taxon>Chelatococcaceae</taxon>
        <taxon>Camelimonas</taxon>
    </lineage>
</organism>
<accession>A0ABV7UK93</accession>
<comment type="similarity">
    <text evidence="1 3">Belongs to the short-chain dehydrogenases/reductases (SDR) family.</text>
</comment>
<dbReference type="RefSeq" id="WP_191318341.1">
    <property type="nucleotide sequence ID" value="NZ_BNCG01000003.1"/>
</dbReference>
<comment type="caution">
    <text evidence="4">The sequence shown here is derived from an EMBL/GenBank/DDBJ whole genome shotgun (WGS) entry which is preliminary data.</text>
</comment>
<dbReference type="InterPro" id="IPR051911">
    <property type="entry name" value="SDR_oxidoreductase"/>
</dbReference>
<dbReference type="PANTHER" id="PTHR43976:SF16">
    <property type="entry name" value="SHORT-CHAIN DEHYDROGENASE_REDUCTASE FAMILY PROTEIN"/>
    <property type="match status" value="1"/>
</dbReference>
<keyword evidence="5" id="KW-1185">Reference proteome</keyword>
<dbReference type="InterPro" id="IPR002347">
    <property type="entry name" value="SDR_fam"/>
</dbReference>
<dbReference type="SUPFAM" id="SSF51735">
    <property type="entry name" value="NAD(P)-binding Rossmann-fold domains"/>
    <property type="match status" value="1"/>
</dbReference>
<name>A0ABV7UK93_9HYPH</name>
<dbReference type="PANTHER" id="PTHR43976">
    <property type="entry name" value="SHORT CHAIN DEHYDROGENASE"/>
    <property type="match status" value="1"/>
</dbReference>
<dbReference type="EMBL" id="JBHRYC010000086">
    <property type="protein sequence ID" value="MFC3638962.1"/>
    <property type="molecule type" value="Genomic_DNA"/>
</dbReference>
<dbReference type="CDD" id="cd05374">
    <property type="entry name" value="17beta-HSD-like_SDR_c"/>
    <property type="match status" value="1"/>
</dbReference>
<evidence type="ECO:0000256" key="2">
    <source>
        <dbReference type="ARBA" id="ARBA00023002"/>
    </source>
</evidence>
<dbReference type="PRINTS" id="PR00080">
    <property type="entry name" value="SDRFAMILY"/>
</dbReference>